<evidence type="ECO:0000256" key="2">
    <source>
        <dbReference type="ARBA" id="ARBA00023015"/>
    </source>
</evidence>
<evidence type="ECO:0000256" key="6">
    <source>
        <dbReference type="SAM" id="MobiDB-lite"/>
    </source>
</evidence>
<keyword evidence="4" id="KW-0804">Transcription</keyword>
<accession>R0FIQ9</accession>
<dbReference type="SUPFAM" id="SSF101936">
    <property type="entry name" value="DNA-binding pseudobarrel domain"/>
    <property type="match status" value="2"/>
</dbReference>
<dbReference type="PANTHER" id="PTHR31391:SF137">
    <property type="entry name" value="B3 DOMAIN-CONTAINING PROTEIN REM16-LIKE"/>
    <property type="match status" value="1"/>
</dbReference>
<evidence type="ECO:0000259" key="7">
    <source>
        <dbReference type="PROSITE" id="PS50863"/>
    </source>
</evidence>
<keyword evidence="2" id="KW-0805">Transcription regulation</keyword>
<evidence type="ECO:0000256" key="5">
    <source>
        <dbReference type="ARBA" id="ARBA00023242"/>
    </source>
</evidence>
<dbReference type="InterPro" id="IPR044837">
    <property type="entry name" value="REM16-like"/>
</dbReference>
<dbReference type="PROSITE" id="PS50863">
    <property type="entry name" value="B3"/>
    <property type="match status" value="2"/>
</dbReference>
<dbReference type="PANTHER" id="PTHR31391">
    <property type="entry name" value="B3 DOMAIN-CONTAINING PROTEIN OS11G0197600-RELATED"/>
    <property type="match status" value="1"/>
</dbReference>
<keyword evidence="5" id="KW-0539">Nucleus</keyword>
<dbReference type="SMART" id="SM01019">
    <property type="entry name" value="B3"/>
    <property type="match status" value="2"/>
</dbReference>
<evidence type="ECO:0000256" key="1">
    <source>
        <dbReference type="ARBA" id="ARBA00004123"/>
    </source>
</evidence>
<protein>
    <recommendedName>
        <fullName evidence="7">TF-B3 domain-containing protein</fullName>
    </recommendedName>
</protein>
<keyword evidence="3" id="KW-0238">DNA-binding</keyword>
<feature type="compositionally biased region" description="Basic and acidic residues" evidence="6">
    <location>
        <begin position="134"/>
        <end position="151"/>
    </location>
</feature>
<organism evidence="8 9">
    <name type="scientific">Capsella rubella</name>
    <dbReference type="NCBI Taxonomy" id="81985"/>
    <lineage>
        <taxon>Eukaryota</taxon>
        <taxon>Viridiplantae</taxon>
        <taxon>Streptophyta</taxon>
        <taxon>Embryophyta</taxon>
        <taxon>Tracheophyta</taxon>
        <taxon>Spermatophyta</taxon>
        <taxon>Magnoliopsida</taxon>
        <taxon>eudicotyledons</taxon>
        <taxon>Gunneridae</taxon>
        <taxon>Pentapetalae</taxon>
        <taxon>rosids</taxon>
        <taxon>malvids</taxon>
        <taxon>Brassicales</taxon>
        <taxon>Brassicaceae</taxon>
        <taxon>Camelineae</taxon>
        <taxon>Capsella</taxon>
    </lineage>
</organism>
<dbReference type="Gene3D" id="2.40.330.10">
    <property type="entry name" value="DNA-binding pseudobarrel domain"/>
    <property type="match status" value="2"/>
</dbReference>
<dbReference type="AlphaFoldDB" id="R0FIQ9"/>
<proteinExistence type="predicted"/>
<feature type="domain" description="TF-B3" evidence="7">
    <location>
        <begin position="215"/>
        <end position="308"/>
    </location>
</feature>
<feature type="region of interest" description="Disordered" evidence="6">
    <location>
        <begin position="121"/>
        <end position="198"/>
    </location>
</feature>
<dbReference type="EMBL" id="KB870810">
    <property type="protein sequence ID" value="EOA21931.1"/>
    <property type="molecule type" value="Genomic_DNA"/>
</dbReference>
<dbReference type="STRING" id="81985.R0FIQ9"/>
<gene>
    <name evidence="8" type="ORF">CARUB_v10002417mg</name>
</gene>
<dbReference type="Proteomes" id="UP000029121">
    <property type="component" value="Unassembled WGS sequence"/>
</dbReference>
<evidence type="ECO:0000313" key="8">
    <source>
        <dbReference type="EMBL" id="EOA21931.1"/>
    </source>
</evidence>
<keyword evidence="9" id="KW-1185">Reference proteome</keyword>
<dbReference type="eggNOG" id="ENOG502S1D6">
    <property type="taxonomic scope" value="Eukaryota"/>
</dbReference>
<evidence type="ECO:0000313" key="9">
    <source>
        <dbReference type="Proteomes" id="UP000029121"/>
    </source>
</evidence>
<dbReference type="InterPro" id="IPR015300">
    <property type="entry name" value="DNA-bd_pseudobarrel_sf"/>
</dbReference>
<comment type="subcellular location">
    <subcellularLocation>
        <location evidence="1">Nucleus</location>
    </subcellularLocation>
</comment>
<name>R0FIQ9_9BRAS</name>
<sequence length="308" mass="35425">MVSNRAFGQLMEEGYNPAFFKILRREDSSSEIMRMIPHHLIRSISDKSSSFKMVLKVPWGNSWSVKISKNPVFYYMEDRGWNQFVNDNGLGENEYLTFTHEANMCFNVSIFEANGTEMLRPRKSSPVASSSGGNKREERRSIYIDVKKEEGTESCSESRYPDLKTAESTSGRSKQKQKFNLRQKEAEETKKSKKSKNRKVNTVCNDFEAGTSSLVPEFKLTIKKSHLLFLGIPKKFVDMHMPNEAKMFKIRHPRGKKSWEVSYVVTDVQSRFSAGWSRLAKELGLEVGDVCTFKLIKPTEMHVKVSKE</sequence>
<dbReference type="InterPro" id="IPR003340">
    <property type="entry name" value="B3_DNA-bd"/>
</dbReference>
<evidence type="ECO:0000256" key="4">
    <source>
        <dbReference type="ARBA" id="ARBA00023163"/>
    </source>
</evidence>
<evidence type="ECO:0000256" key="3">
    <source>
        <dbReference type="ARBA" id="ARBA00023125"/>
    </source>
</evidence>
<reference evidence="9" key="1">
    <citation type="journal article" date="2013" name="Nat. Genet.">
        <title>The Capsella rubella genome and the genomic consequences of rapid mating system evolution.</title>
        <authorList>
            <person name="Slotte T."/>
            <person name="Hazzouri K.M."/>
            <person name="Agren J.A."/>
            <person name="Koenig D."/>
            <person name="Maumus F."/>
            <person name="Guo Y.L."/>
            <person name="Steige K."/>
            <person name="Platts A.E."/>
            <person name="Escobar J.S."/>
            <person name="Newman L.K."/>
            <person name="Wang W."/>
            <person name="Mandakova T."/>
            <person name="Vello E."/>
            <person name="Smith L.M."/>
            <person name="Henz S.R."/>
            <person name="Steffen J."/>
            <person name="Takuno S."/>
            <person name="Brandvain Y."/>
            <person name="Coop G."/>
            <person name="Andolfatto P."/>
            <person name="Hu T.T."/>
            <person name="Blanchette M."/>
            <person name="Clark R.M."/>
            <person name="Quesneville H."/>
            <person name="Nordborg M."/>
            <person name="Gaut B.S."/>
            <person name="Lysak M.A."/>
            <person name="Jenkins J."/>
            <person name="Grimwood J."/>
            <person name="Chapman J."/>
            <person name="Prochnik S."/>
            <person name="Shu S."/>
            <person name="Rokhsar D."/>
            <person name="Schmutz J."/>
            <person name="Weigel D."/>
            <person name="Wright S.I."/>
        </authorList>
    </citation>
    <scope>NUCLEOTIDE SEQUENCE [LARGE SCALE GENOMIC DNA]</scope>
    <source>
        <strain evidence="9">cv. Monte Gargano</strain>
    </source>
</reference>
<dbReference type="KEGG" id="crb:17884127"/>
<dbReference type="Pfam" id="PF02362">
    <property type="entry name" value="B3"/>
    <property type="match status" value="2"/>
</dbReference>
<dbReference type="GO" id="GO:0005634">
    <property type="term" value="C:nucleus"/>
    <property type="evidence" value="ECO:0007669"/>
    <property type="project" value="UniProtKB-SubCell"/>
</dbReference>
<dbReference type="GO" id="GO:0003677">
    <property type="term" value="F:DNA binding"/>
    <property type="evidence" value="ECO:0007669"/>
    <property type="project" value="UniProtKB-KW"/>
</dbReference>
<dbReference type="OrthoDB" id="1666376at2759"/>
<feature type="domain" description="TF-B3" evidence="7">
    <location>
        <begin position="19"/>
        <end position="114"/>
    </location>
</feature>
<dbReference type="CDD" id="cd10017">
    <property type="entry name" value="B3_DNA"/>
    <property type="match status" value="2"/>
</dbReference>